<evidence type="ECO:0000313" key="2">
    <source>
        <dbReference type="EMBL" id="OBZ73624.1"/>
    </source>
</evidence>
<name>A0A1C7MF39_GRIFR</name>
<evidence type="ECO:0000313" key="3">
    <source>
        <dbReference type="Proteomes" id="UP000092993"/>
    </source>
</evidence>
<accession>A0A1C7MF39</accession>
<keyword evidence="1" id="KW-0732">Signal</keyword>
<feature type="signal peptide" evidence="1">
    <location>
        <begin position="1"/>
        <end position="24"/>
    </location>
</feature>
<reference evidence="2 3" key="1">
    <citation type="submission" date="2016-03" db="EMBL/GenBank/DDBJ databases">
        <title>Whole genome sequencing of Grifola frondosa 9006-11.</title>
        <authorList>
            <person name="Min B."/>
            <person name="Park H."/>
            <person name="Kim J.-G."/>
            <person name="Cho H."/>
            <person name="Oh Y.-L."/>
            <person name="Kong W.-S."/>
            <person name="Choi I.-G."/>
        </authorList>
    </citation>
    <scope>NUCLEOTIDE SEQUENCE [LARGE SCALE GENOMIC DNA]</scope>
    <source>
        <strain evidence="2 3">9006-11</strain>
    </source>
</reference>
<feature type="chain" id="PRO_5008889101" description="Secreted protein" evidence="1">
    <location>
        <begin position="25"/>
        <end position="71"/>
    </location>
</feature>
<dbReference type="EMBL" id="LUGG01000006">
    <property type="protein sequence ID" value="OBZ73624.1"/>
    <property type="molecule type" value="Genomic_DNA"/>
</dbReference>
<keyword evidence="3" id="KW-1185">Reference proteome</keyword>
<organism evidence="2 3">
    <name type="scientific">Grifola frondosa</name>
    <name type="common">Maitake</name>
    <name type="synonym">Polyporus frondosus</name>
    <dbReference type="NCBI Taxonomy" id="5627"/>
    <lineage>
        <taxon>Eukaryota</taxon>
        <taxon>Fungi</taxon>
        <taxon>Dikarya</taxon>
        <taxon>Basidiomycota</taxon>
        <taxon>Agaricomycotina</taxon>
        <taxon>Agaricomycetes</taxon>
        <taxon>Polyporales</taxon>
        <taxon>Grifolaceae</taxon>
        <taxon>Grifola</taxon>
    </lineage>
</organism>
<dbReference type="AlphaFoldDB" id="A0A1C7MF39"/>
<evidence type="ECO:0008006" key="4">
    <source>
        <dbReference type="Google" id="ProtNLM"/>
    </source>
</evidence>
<sequence length="71" mass="7755">MPALMPGTFFWWALLHSCVDHACAGSIHPFATHSPDHDEPCAIDALIVALPGEKSAFLVPFKMFYDRSPAA</sequence>
<proteinExistence type="predicted"/>
<dbReference type="Proteomes" id="UP000092993">
    <property type="component" value="Unassembled WGS sequence"/>
</dbReference>
<protein>
    <recommendedName>
        <fullName evidence="4">Secreted protein</fullName>
    </recommendedName>
</protein>
<gene>
    <name evidence="2" type="ORF">A0H81_06560</name>
</gene>
<evidence type="ECO:0000256" key="1">
    <source>
        <dbReference type="SAM" id="SignalP"/>
    </source>
</evidence>
<comment type="caution">
    <text evidence="2">The sequence shown here is derived from an EMBL/GenBank/DDBJ whole genome shotgun (WGS) entry which is preliminary data.</text>
</comment>